<feature type="signal peptide" evidence="1">
    <location>
        <begin position="1"/>
        <end position="21"/>
    </location>
</feature>
<feature type="chain" id="PRO_5020429371" description="Carboxypeptidase-like protein" evidence="1">
    <location>
        <begin position="22"/>
        <end position="269"/>
    </location>
</feature>
<reference evidence="2 3" key="1">
    <citation type="submission" date="2018-07" db="EMBL/GenBank/DDBJ databases">
        <title>Leeuwenhoekiella genomics.</title>
        <authorList>
            <person name="Tahon G."/>
            <person name="Willems A."/>
        </authorList>
    </citation>
    <scope>NUCLEOTIDE SEQUENCE [LARGE SCALE GENOMIC DNA]</scope>
    <source>
        <strain evidence="2 3">LMG 29608</strain>
    </source>
</reference>
<dbReference type="AlphaFoldDB" id="A0A4Q0PFF5"/>
<gene>
    <name evidence="2" type="ORF">DSM02_1216</name>
</gene>
<dbReference type="OrthoDB" id="1417583at2"/>
<dbReference type="Proteomes" id="UP000289859">
    <property type="component" value="Unassembled WGS sequence"/>
</dbReference>
<keyword evidence="3" id="KW-1185">Reference proteome</keyword>
<organism evidence="2 3">
    <name type="scientific">Leeuwenhoekiella polynyae</name>
    <dbReference type="NCBI Taxonomy" id="1550906"/>
    <lineage>
        <taxon>Bacteria</taxon>
        <taxon>Pseudomonadati</taxon>
        <taxon>Bacteroidota</taxon>
        <taxon>Flavobacteriia</taxon>
        <taxon>Flavobacteriales</taxon>
        <taxon>Flavobacteriaceae</taxon>
        <taxon>Leeuwenhoekiella</taxon>
    </lineage>
</organism>
<dbReference type="PROSITE" id="PS51257">
    <property type="entry name" value="PROKAR_LIPOPROTEIN"/>
    <property type="match status" value="1"/>
</dbReference>
<name>A0A4Q0PFF5_9FLAO</name>
<comment type="caution">
    <text evidence="2">The sequence shown here is derived from an EMBL/GenBank/DDBJ whole genome shotgun (WGS) entry which is preliminary data.</text>
</comment>
<dbReference type="EMBL" id="QOVK01000003">
    <property type="protein sequence ID" value="RXG25246.1"/>
    <property type="molecule type" value="Genomic_DNA"/>
</dbReference>
<keyword evidence="1" id="KW-0732">Signal</keyword>
<dbReference type="RefSeq" id="WP_128764773.1">
    <property type="nucleotide sequence ID" value="NZ_JBHUOO010000048.1"/>
</dbReference>
<accession>A0A4Q0PFF5</accession>
<protein>
    <recommendedName>
        <fullName evidence="4">Carboxypeptidase-like protein</fullName>
    </recommendedName>
</protein>
<evidence type="ECO:0000313" key="2">
    <source>
        <dbReference type="EMBL" id="RXG25246.1"/>
    </source>
</evidence>
<evidence type="ECO:0000313" key="3">
    <source>
        <dbReference type="Proteomes" id="UP000289859"/>
    </source>
</evidence>
<evidence type="ECO:0000256" key="1">
    <source>
        <dbReference type="SAM" id="SignalP"/>
    </source>
</evidence>
<proteinExistence type="predicted"/>
<evidence type="ECO:0008006" key="4">
    <source>
        <dbReference type="Google" id="ProtNLM"/>
    </source>
</evidence>
<sequence length="269" mass="29842">MAKLFGFFGILFLSCSLGLKAQEAVMLEGRIVNDSIEHEYLHILNLTLQKGTITSESGNFAIPVRVNDTLYISALQFKHKELVITPAIYSRKYIEIALETEVTELADVNISDVALSGRLGDDMNKPKLEKPFDPAEAGLPVYTGPVLTSEERKLYTATHSGGGIIPVDAVINAISGRTAYLKKIVKVSNMEIKVQEARNLVADSTYIKQLEIPARFIDDFVHYVYMDNTANLAVAASENPLSLMELLLQEAPAYLEHKKDEGVRIEKKQ</sequence>